<organism evidence="2">
    <name type="scientific">Candidatus Kentrum sp. LPFa</name>
    <dbReference type="NCBI Taxonomy" id="2126335"/>
    <lineage>
        <taxon>Bacteria</taxon>
        <taxon>Pseudomonadati</taxon>
        <taxon>Pseudomonadota</taxon>
        <taxon>Gammaproteobacteria</taxon>
        <taxon>Candidatus Kentrum</taxon>
    </lineage>
</organism>
<proteinExistence type="predicted"/>
<evidence type="ECO:0000313" key="3">
    <source>
        <dbReference type="EMBL" id="VFK32863.1"/>
    </source>
</evidence>
<reference evidence="2" key="1">
    <citation type="submission" date="2019-02" db="EMBL/GenBank/DDBJ databases">
        <authorList>
            <person name="Gruber-Vodicka R. H."/>
            <person name="Seah K. B. B."/>
        </authorList>
    </citation>
    <scope>NUCLEOTIDE SEQUENCE</scope>
    <source>
        <strain evidence="2">BECK_S312</strain>
        <strain evidence="3">BECK_S426</strain>
    </source>
</reference>
<name>A0A450VZ09_9GAMM</name>
<evidence type="ECO:0000256" key="1">
    <source>
        <dbReference type="SAM" id="Phobius"/>
    </source>
</evidence>
<dbReference type="AlphaFoldDB" id="A0A450VZ09"/>
<feature type="transmembrane region" description="Helical" evidence="1">
    <location>
        <begin position="143"/>
        <end position="164"/>
    </location>
</feature>
<dbReference type="EMBL" id="CAADFP010000184">
    <property type="protein sequence ID" value="VFK32863.1"/>
    <property type="molecule type" value="Genomic_DNA"/>
</dbReference>
<dbReference type="EMBL" id="CAADFM010000031">
    <property type="protein sequence ID" value="VFK10054.1"/>
    <property type="molecule type" value="Genomic_DNA"/>
</dbReference>
<accession>A0A450VZ09</accession>
<protein>
    <submittedName>
        <fullName evidence="2">Uncharacterized protein</fullName>
    </submittedName>
</protein>
<feature type="transmembrane region" description="Helical" evidence="1">
    <location>
        <begin position="60"/>
        <end position="79"/>
    </location>
</feature>
<keyword evidence="1" id="KW-0472">Membrane</keyword>
<feature type="transmembrane region" description="Helical" evidence="1">
    <location>
        <begin position="99"/>
        <end position="123"/>
    </location>
</feature>
<evidence type="ECO:0000313" key="2">
    <source>
        <dbReference type="EMBL" id="VFK10054.1"/>
    </source>
</evidence>
<keyword evidence="1" id="KW-0812">Transmembrane</keyword>
<keyword evidence="1" id="KW-1133">Transmembrane helix</keyword>
<feature type="transmembrane region" description="Helical" evidence="1">
    <location>
        <begin position="35"/>
        <end position="54"/>
    </location>
</feature>
<sequence>MLKRFVQNVILRRFYQIPLSTDERKLADSAVHDKYVPAISRAFVFSVLLIPSLLLLDTEIVVSILIPTTMVAGTAWFAISLATMKQKFEDFGTELTTDLFVAFTLSLMMLFLAALASLTMEFWGPYIPDMVEIIGGETRAKAIAAGLAMVVIGKLVLSIFTGSLKYDINDAMLAGQNEAAQRFFENSLSLLHSTSELLKSGKALDVANYSIGLAFYEIFSVIRTKEMTTREDMDDLFDKADDLIKNPGMGQKDADRIAMELIRSFLRSFNPDLPELHAHKSFIAIQVELECLKSNDGETQFMTDTRFSVIFEEMSNLLDEFGNTLFPQKAAPKEDSS</sequence>
<gene>
    <name evidence="2" type="ORF">BECKLPF1236A_GA0070988_1003116</name>
    <name evidence="3" type="ORF">BECKLPF1236C_GA0070990_101845</name>
</gene>